<evidence type="ECO:0000256" key="2">
    <source>
        <dbReference type="ARBA" id="ARBA00022723"/>
    </source>
</evidence>
<sequence>MSKTFTLSEVIARLETGQPPLADAGFLGASLSPEQAALVLIPVPWEATTSYGGGTSQAPAAIINASHQLDLEDSLFDRPYRAGIAFTEADPLIARLNADAKPVAASVIEALEQGGHDEEDLALVNAASARVNELIYKQSMTQLEAGKQVALVGGDHSCPEGLLRALAETEQEPFAILHFDAHHDLRQAFEGFSSSHASIFYNVMEGIPAIERLVQVGIRDYCREEKAYAHKLGDRCRVFYSSGLFRRRARGDSFAQITKSILDALPQRVYISFDIDALDPPYCPSTGTPVPGGMSYAEACYIIEELALSGRTVVGFDLCEVSPAADGNEWDANVGARILYKLCGALLHSQGLCRTHSP</sequence>
<comment type="similarity">
    <text evidence="1">Belongs to the arginase family. Agmatinase subfamily.</text>
</comment>
<dbReference type="InterPro" id="IPR006035">
    <property type="entry name" value="Ureohydrolase"/>
</dbReference>
<dbReference type="InterPro" id="IPR023696">
    <property type="entry name" value="Ureohydrolase_dom_sf"/>
</dbReference>
<dbReference type="PROSITE" id="PS51409">
    <property type="entry name" value="ARGINASE_2"/>
    <property type="match status" value="1"/>
</dbReference>
<protein>
    <submittedName>
        <fullName evidence="6">Arginase</fullName>
    </submittedName>
</protein>
<dbReference type="PROSITE" id="PS01053">
    <property type="entry name" value="ARGINASE_1"/>
    <property type="match status" value="1"/>
</dbReference>
<dbReference type="Pfam" id="PF00491">
    <property type="entry name" value="Arginase"/>
    <property type="match status" value="1"/>
</dbReference>
<dbReference type="PANTHER" id="PTHR11358:SF26">
    <property type="entry name" value="GUANIDINO ACID HYDROLASE, MITOCHONDRIAL"/>
    <property type="match status" value="1"/>
</dbReference>
<feature type="binding site" evidence="4">
    <location>
        <position position="276"/>
    </location>
    <ligand>
        <name>Mn(2+)</name>
        <dbReference type="ChEBI" id="CHEBI:29035"/>
        <label>1</label>
    </ligand>
</feature>
<evidence type="ECO:0000256" key="3">
    <source>
        <dbReference type="ARBA" id="ARBA00022801"/>
    </source>
</evidence>
<comment type="cofactor">
    <cofactor evidence="4">
        <name>Mn(2+)</name>
        <dbReference type="ChEBI" id="CHEBI:29035"/>
    </cofactor>
    <text evidence="4">Binds 2 manganese ions per subunit.</text>
</comment>
<dbReference type="CDD" id="cd11593">
    <property type="entry name" value="Agmatinase-like_2"/>
    <property type="match status" value="1"/>
</dbReference>
<reference evidence="6" key="2">
    <citation type="journal article" date="2010" name="J. Microbiol.">
        <title>Metagenomic assessment of a sulfur-oxidizing enrichment culture derived from marine sediment.</title>
        <authorList>
            <person name="Jung M.Y."/>
            <person name="Pham V."/>
            <person name="Park S.J."/>
            <person name="Kim S.J."/>
            <person name="Chae J.C."/>
            <person name="Roh Y."/>
            <person name="Rhee S.K."/>
        </authorList>
    </citation>
    <scope>NUCLEOTIDE SEQUENCE</scope>
</reference>
<organism evidence="6">
    <name type="scientific">uncultured bacterium 9F08</name>
    <dbReference type="NCBI Taxonomy" id="697051"/>
    <lineage>
        <taxon>Bacteria</taxon>
        <taxon>environmental samples</taxon>
    </lineage>
</organism>
<proteinExistence type="inferred from homology"/>
<feature type="binding site" evidence="4">
    <location>
        <position position="180"/>
    </location>
    <ligand>
        <name>Mn(2+)</name>
        <dbReference type="ChEBI" id="CHEBI:29035"/>
        <label>1</label>
    </ligand>
</feature>
<dbReference type="AlphaFoldDB" id="D2XIS2"/>
<accession>D2XIS2</accession>
<keyword evidence="4" id="KW-0464">Manganese</keyword>
<feature type="binding site" evidence="4">
    <location>
        <position position="274"/>
    </location>
    <ligand>
        <name>Mn(2+)</name>
        <dbReference type="ChEBI" id="CHEBI:29035"/>
        <label>1</label>
    </ligand>
</feature>
<name>D2XIS2_9BACT</name>
<dbReference type="PANTHER" id="PTHR11358">
    <property type="entry name" value="ARGINASE/AGMATINASE"/>
    <property type="match status" value="1"/>
</dbReference>
<evidence type="ECO:0000256" key="1">
    <source>
        <dbReference type="ARBA" id="ARBA00009227"/>
    </source>
</evidence>
<dbReference type="SUPFAM" id="SSF52768">
    <property type="entry name" value="Arginase/deacetylase"/>
    <property type="match status" value="1"/>
</dbReference>
<dbReference type="EMBL" id="GU177851">
    <property type="protein sequence ID" value="ADB12532.1"/>
    <property type="molecule type" value="Genomic_DNA"/>
</dbReference>
<feature type="binding site" evidence="4">
    <location>
        <position position="182"/>
    </location>
    <ligand>
        <name>Mn(2+)</name>
        <dbReference type="ChEBI" id="CHEBI:29035"/>
        <label>1</label>
    </ligand>
</feature>
<feature type="binding site" evidence="4">
    <location>
        <position position="156"/>
    </location>
    <ligand>
        <name>Mn(2+)</name>
        <dbReference type="ChEBI" id="CHEBI:29035"/>
        <label>1</label>
    </ligand>
</feature>
<dbReference type="GO" id="GO:0033389">
    <property type="term" value="P:putrescine biosynthetic process from arginine, via agmatine"/>
    <property type="evidence" value="ECO:0007669"/>
    <property type="project" value="TreeGrafter"/>
</dbReference>
<dbReference type="GO" id="GO:0046872">
    <property type="term" value="F:metal ion binding"/>
    <property type="evidence" value="ECO:0007669"/>
    <property type="project" value="UniProtKB-KW"/>
</dbReference>
<evidence type="ECO:0000256" key="4">
    <source>
        <dbReference type="PIRSR" id="PIRSR036979-1"/>
    </source>
</evidence>
<dbReference type="GO" id="GO:0008783">
    <property type="term" value="F:agmatinase activity"/>
    <property type="evidence" value="ECO:0007669"/>
    <property type="project" value="TreeGrafter"/>
</dbReference>
<keyword evidence="3 5" id="KW-0378">Hydrolase</keyword>
<feature type="binding site" evidence="4">
    <location>
        <position position="184"/>
    </location>
    <ligand>
        <name>Mn(2+)</name>
        <dbReference type="ChEBI" id="CHEBI:29035"/>
        <label>1</label>
    </ligand>
</feature>
<reference evidence="6" key="1">
    <citation type="submission" date="2009-11" db="EMBL/GenBank/DDBJ databases">
        <authorList>
            <person name="Rhee S.-K."/>
            <person name="Park S.-J."/>
        </authorList>
    </citation>
    <scope>NUCLEOTIDE SEQUENCE</scope>
</reference>
<evidence type="ECO:0000256" key="5">
    <source>
        <dbReference type="RuleBase" id="RU003684"/>
    </source>
</evidence>
<dbReference type="PIRSF" id="PIRSF036979">
    <property type="entry name" value="Arginase"/>
    <property type="match status" value="1"/>
</dbReference>
<keyword evidence="2 4" id="KW-0479">Metal-binding</keyword>
<evidence type="ECO:0000313" key="6">
    <source>
        <dbReference type="EMBL" id="ADB12532.1"/>
    </source>
</evidence>
<dbReference type="InterPro" id="IPR020855">
    <property type="entry name" value="Ureohydrolase_Mn_BS"/>
</dbReference>
<dbReference type="Gene3D" id="3.40.800.10">
    <property type="entry name" value="Ureohydrolase domain"/>
    <property type="match status" value="1"/>
</dbReference>
<dbReference type="PRINTS" id="PR00116">
    <property type="entry name" value="ARGINASE"/>
</dbReference>